<reference evidence="1 2" key="1">
    <citation type="journal article" date="2021" name="ISME J.">
        <title>Genomic evolution of the class Acidithiobacillia: deep-branching Proteobacteria living in extreme acidic conditions.</title>
        <authorList>
            <person name="Moya-Beltran A."/>
            <person name="Beard S."/>
            <person name="Rojas-Villalobos C."/>
            <person name="Issotta F."/>
            <person name="Gallardo Y."/>
            <person name="Ulloa R."/>
            <person name="Giaveno A."/>
            <person name="Degli Esposti M."/>
            <person name="Johnson D.B."/>
            <person name="Quatrini R."/>
        </authorList>
    </citation>
    <scope>NUCLEOTIDE SEQUENCE [LARGE SCALE GENOMIC DNA]</scope>
    <source>
        <strain evidence="1 2">ATCC 19703</strain>
    </source>
</reference>
<sequence length="179" mass="19756">MEKIAKKQVSPEQKIPFHPDPKHRGILYTIRAAQMQSVFKPVNYIMPCRVGVVGGVSAADVYIVEPTEDKTPIFLNVGNDPDKMAKAGQGDPLFLGLIQAFVRTAVDLETEYPCIPEDENMVCLFVRNEAVYGHDQEWDGCGFRCAIGKASHKEFAMRFQKAFPAGAASNMPGAGQTRH</sequence>
<organism evidence="1 2">
    <name type="scientific">Acidithiobacillus concretivorus</name>
    <dbReference type="NCBI Taxonomy" id="3063952"/>
    <lineage>
        <taxon>Bacteria</taxon>
        <taxon>Pseudomonadati</taxon>
        <taxon>Pseudomonadota</taxon>
        <taxon>Acidithiobacillia</taxon>
        <taxon>Acidithiobacillales</taxon>
        <taxon>Acidithiobacillaceae</taxon>
        <taxon>Acidithiobacillus</taxon>
    </lineage>
</organism>
<comment type="caution">
    <text evidence="1">The sequence shown here is derived from an EMBL/GenBank/DDBJ whole genome shotgun (WGS) entry which is preliminary data.</text>
</comment>
<keyword evidence="2" id="KW-1185">Reference proteome</keyword>
<protein>
    <submittedName>
        <fullName evidence="1">Uncharacterized protein</fullName>
    </submittedName>
</protein>
<name>A0ABS5ZPF3_9PROT</name>
<accession>A0ABS5ZPF3</accession>
<dbReference type="EMBL" id="JABELD010000051">
    <property type="protein sequence ID" value="MBU2738549.1"/>
    <property type="molecule type" value="Genomic_DNA"/>
</dbReference>
<proteinExistence type="predicted"/>
<evidence type="ECO:0000313" key="2">
    <source>
        <dbReference type="Proteomes" id="UP001197028"/>
    </source>
</evidence>
<gene>
    <name evidence="1" type="ORF">HJG40_07035</name>
</gene>
<dbReference type="RefSeq" id="WP_215863520.1">
    <property type="nucleotide sequence ID" value="NZ_JABELD010000051.1"/>
</dbReference>
<dbReference type="Proteomes" id="UP001197028">
    <property type="component" value="Unassembled WGS sequence"/>
</dbReference>
<evidence type="ECO:0000313" key="1">
    <source>
        <dbReference type="EMBL" id="MBU2738549.1"/>
    </source>
</evidence>